<keyword evidence="12" id="KW-0413">Isomerase</keyword>
<dbReference type="PANTHER" id="PTHR12873:SF0">
    <property type="entry name" value="TWINKLE MTDNA HELICASE"/>
    <property type="match status" value="1"/>
</dbReference>
<dbReference type="EC" id="5.6.2.3" evidence="14"/>
<dbReference type="Gene3D" id="3.40.50.300">
    <property type="entry name" value="P-loop containing nucleotide triphosphate hydrolases"/>
    <property type="match status" value="1"/>
</dbReference>
<evidence type="ECO:0000256" key="2">
    <source>
        <dbReference type="ARBA" id="ARBA00004637"/>
    </source>
</evidence>
<dbReference type="Proteomes" id="UP000440578">
    <property type="component" value="Unassembled WGS sequence"/>
</dbReference>
<dbReference type="PANTHER" id="PTHR12873">
    <property type="entry name" value="T7-LIKE MITOCHONDRIAL DNA HELICASE"/>
    <property type="match status" value="1"/>
</dbReference>
<keyword evidence="7" id="KW-0067">ATP-binding</keyword>
<feature type="domain" description="SF4 helicase" evidence="18">
    <location>
        <begin position="411"/>
        <end position="661"/>
    </location>
</feature>
<evidence type="ECO:0000256" key="9">
    <source>
        <dbReference type="ARBA" id="ARBA00023121"/>
    </source>
</evidence>
<keyword evidence="11" id="KW-0472">Membrane</keyword>
<proteinExistence type="predicted"/>
<dbReference type="GO" id="GO:0042645">
    <property type="term" value="C:mitochondrial nucleoid"/>
    <property type="evidence" value="ECO:0007669"/>
    <property type="project" value="UniProtKB-SubCell"/>
</dbReference>
<dbReference type="OrthoDB" id="332390at2759"/>
<evidence type="ECO:0000313" key="20">
    <source>
        <dbReference type="Proteomes" id="UP000440578"/>
    </source>
</evidence>
<keyword evidence="13" id="KW-1135">Mitochondrion nucleoid</keyword>
<feature type="compositionally biased region" description="Low complexity" evidence="17">
    <location>
        <begin position="689"/>
        <end position="700"/>
    </location>
</feature>
<dbReference type="EMBL" id="VIIS01000440">
    <property type="protein sequence ID" value="KAF0309045.1"/>
    <property type="molecule type" value="Genomic_DNA"/>
</dbReference>
<dbReference type="Pfam" id="PF13481">
    <property type="entry name" value="AAA_25"/>
    <property type="match status" value="1"/>
</dbReference>
<dbReference type="PROSITE" id="PS51199">
    <property type="entry name" value="SF4_HELICASE"/>
    <property type="match status" value="1"/>
</dbReference>
<keyword evidence="4" id="KW-0999">Mitochondrion inner membrane</keyword>
<feature type="region of interest" description="Disordered" evidence="17">
    <location>
        <begin position="171"/>
        <end position="190"/>
    </location>
</feature>
<evidence type="ECO:0000256" key="11">
    <source>
        <dbReference type="ARBA" id="ARBA00023136"/>
    </source>
</evidence>
<dbReference type="InterPro" id="IPR007694">
    <property type="entry name" value="DNA_helicase_DnaB-like_C"/>
</dbReference>
<feature type="compositionally biased region" description="Basic and acidic residues" evidence="17">
    <location>
        <begin position="662"/>
        <end position="677"/>
    </location>
</feature>
<keyword evidence="5" id="KW-0378">Hydrolase</keyword>
<evidence type="ECO:0000256" key="14">
    <source>
        <dbReference type="ARBA" id="ARBA00044969"/>
    </source>
</evidence>
<evidence type="ECO:0000256" key="8">
    <source>
        <dbReference type="ARBA" id="ARBA00022946"/>
    </source>
</evidence>
<reference evidence="19 20" key="1">
    <citation type="submission" date="2019-07" db="EMBL/GenBank/DDBJ databases">
        <title>Draft genome assembly of a fouling barnacle, Amphibalanus amphitrite (Darwin, 1854): The first reference genome for Thecostraca.</title>
        <authorList>
            <person name="Kim W."/>
        </authorList>
    </citation>
    <scope>NUCLEOTIDE SEQUENCE [LARGE SCALE GENOMIC DNA]</scope>
    <source>
        <strain evidence="19">SNU_AA5</strain>
        <tissue evidence="19">Soma without cirri and trophi</tissue>
    </source>
</reference>
<evidence type="ECO:0000256" key="5">
    <source>
        <dbReference type="ARBA" id="ARBA00022801"/>
    </source>
</evidence>
<keyword evidence="8" id="KW-0809">Transit peptide</keyword>
<evidence type="ECO:0000256" key="12">
    <source>
        <dbReference type="ARBA" id="ARBA00023235"/>
    </source>
</evidence>
<evidence type="ECO:0000313" key="19">
    <source>
        <dbReference type="EMBL" id="KAF0309045.1"/>
    </source>
</evidence>
<evidence type="ECO:0000256" key="10">
    <source>
        <dbReference type="ARBA" id="ARBA00023128"/>
    </source>
</evidence>
<evidence type="ECO:0000256" key="3">
    <source>
        <dbReference type="ARBA" id="ARBA00022741"/>
    </source>
</evidence>
<sequence length="711" mass="78470">MWTRVRHFLTASRAHHVRSPSKPTTCENSQSDFHRSSSTYKLCSSPKECTSPISVAGLLEQISYIGGMVQLQRHVHMAASLHAQVIQQNLPVSVDEVKIRNVLKANNVAFELGYTCFIMDCIFCKHKKAGRKSGGEKMYVNIITGSFVCHQCGRSGSWAQLEDHLSLRRPGAGRKAARLPPAAAEEPPPTPAAVTRLWEAAQPAESLEQTALQPALERLGLRGISADTLRRFEARLTADGGLAVPLRRPDGSLAGLRLLAAAGTERTLPPGLPLPAGAGTVRGRDHAVLTARLVDALAISEKARQPVLALPNGSSSLPPELLPHLERFQRLTLWFPDDVVSWYAVRVFARKLAERRCFTVRPSSEHGPPLQALQAGVSLTRALEAAAPLYHNAITTFSALRQHVFEEISNANQVAGVQWKRFPALNRLLRGHRRGELTVVSGPTGAGKTTFISEYSLDLCMQGVNTLWGSFEINNTRLAKVMLHQLANCALDKHIDRFDQAADEFEKLPMWFMTFHGQQSIPHVLDAMSHAAYVHDIGHVVLDNLQFMMGAGERGMDRFFEQDAVISRFRRFATMKNCHVTLVIHPRKERSDEELGLASVFGGARATQEADNVLIMQVLRTGDTQRKYIQVLKNRFSGDLGPMPLHFNKDSLSFVVKRKKRVSESEPPAKDHPESRGSDSTVRQRVKPAAATQTRQTAAAPEPPGEDPAPE</sequence>
<dbReference type="CDD" id="cd01122">
    <property type="entry name" value="Twinkle_C"/>
    <property type="match status" value="1"/>
</dbReference>
<gene>
    <name evidence="19" type="primary">TWNK</name>
    <name evidence="19" type="ORF">FJT64_019789</name>
</gene>
<evidence type="ECO:0000256" key="17">
    <source>
        <dbReference type="SAM" id="MobiDB-lite"/>
    </source>
</evidence>
<keyword evidence="20" id="KW-1185">Reference proteome</keyword>
<comment type="subcellular location">
    <subcellularLocation>
        <location evidence="2">Mitochondrion inner membrane</location>
        <topology evidence="2">Peripheral membrane protein</topology>
    </subcellularLocation>
    <subcellularLocation>
        <location evidence="1">Mitochondrion matrix</location>
        <location evidence="1">Mitochondrion nucleoid</location>
    </subcellularLocation>
</comment>
<dbReference type="GO" id="GO:0008289">
    <property type="term" value="F:lipid binding"/>
    <property type="evidence" value="ECO:0007669"/>
    <property type="project" value="UniProtKB-KW"/>
</dbReference>
<dbReference type="InterPro" id="IPR027417">
    <property type="entry name" value="P-loop_NTPase"/>
</dbReference>
<keyword evidence="6" id="KW-0347">Helicase</keyword>
<dbReference type="SUPFAM" id="SSF52540">
    <property type="entry name" value="P-loop containing nucleoside triphosphate hydrolases"/>
    <property type="match status" value="1"/>
</dbReference>
<protein>
    <recommendedName>
        <fullName evidence="14">DNA 5'-3' helicase</fullName>
        <ecNumber evidence="14">5.6.2.3</ecNumber>
    </recommendedName>
    <alternativeName>
        <fullName evidence="16">Twinkle protein, mitochondrial</fullName>
    </alternativeName>
</protein>
<keyword evidence="9" id="KW-0446">Lipid-binding</keyword>
<evidence type="ECO:0000256" key="1">
    <source>
        <dbReference type="ARBA" id="ARBA00004436"/>
    </source>
</evidence>
<dbReference type="GO" id="GO:0016787">
    <property type="term" value="F:hydrolase activity"/>
    <property type="evidence" value="ECO:0007669"/>
    <property type="project" value="UniProtKB-KW"/>
</dbReference>
<dbReference type="GO" id="GO:0005743">
    <property type="term" value="C:mitochondrial inner membrane"/>
    <property type="evidence" value="ECO:0007669"/>
    <property type="project" value="UniProtKB-SubCell"/>
</dbReference>
<dbReference type="GO" id="GO:0043139">
    <property type="term" value="F:5'-3' DNA helicase activity"/>
    <property type="evidence" value="ECO:0007669"/>
    <property type="project" value="UniProtKB-EC"/>
</dbReference>
<feature type="region of interest" description="Disordered" evidence="17">
    <location>
        <begin position="658"/>
        <end position="711"/>
    </location>
</feature>
<evidence type="ECO:0000256" key="16">
    <source>
        <dbReference type="ARBA" id="ARBA00075597"/>
    </source>
</evidence>
<accession>A0A6A4WQI4</accession>
<evidence type="ECO:0000256" key="13">
    <source>
        <dbReference type="ARBA" id="ARBA00023271"/>
    </source>
</evidence>
<dbReference type="AlphaFoldDB" id="A0A6A4WQI4"/>
<dbReference type="InterPro" id="IPR027032">
    <property type="entry name" value="Twinkle-like"/>
</dbReference>
<keyword evidence="3" id="KW-0547">Nucleotide-binding</keyword>
<evidence type="ECO:0000259" key="18">
    <source>
        <dbReference type="PROSITE" id="PS51199"/>
    </source>
</evidence>
<organism evidence="19 20">
    <name type="scientific">Amphibalanus amphitrite</name>
    <name type="common">Striped barnacle</name>
    <name type="synonym">Balanus amphitrite</name>
    <dbReference type="NCBI Taxonomy" id="1232801"/>
    <lineage>
        <taxon>Eukaryota</taxon>
        <taxon>Metazoa</taxon>
        <taxon>Ecdysozoa</taxon>
        <taxon>Arthropoda</taxon>
        <taxon>Crustacea</taxon>
        <taxon>Multicrustacea</taxon>
        <taxon>Cirripedia</taxon>
        <taxon>Thoracica</taxon>
        <taxon>Thoracicalcarea</taxon>
        <taxon>Balanomorpha</taxon>
        <taxon>Balanoidea</taxon>
        <taxon>Balanidae</taxon>
        <taxon>Amphibalaninae</taxon>
        <taxon>Amphibalanus</taxon>
    </lineage>
</organism>
<dbReference type="GO" id="GO:0006264">
    <property type="term" value="P:mitochondrial DNA replication"/>
    <property type="evidence" value="ECO:0007669"/>
    <property type="project" value="TreeGrafter"/>
</dbReference>
<dbReference type="GO" id="GO:0003697">
    <property type="term" value="F:single-stranded DNA binding"/>
    <property type="evidence" value="ECO:0007669"/>
    <property type="project" value="InterPro"/>
</dbReference>
<comment type="caution">
    <text evidence="19">The sequence shown here is derived from an EMBL/GenBank/DDBJ whole genome shotgun (WGS) entry which is preliminary data.</text>
</comment>
<comment type="catalytic activity">
    <reaction evidence="15">
        <text>ATP + H2O = ADP + phosphate + H(+)</text>
        <dbReference type="Rhea" id="RHEA:13065"/>
        <dbReference type="ChEBI" id="CHEBI:15377"/>
        <dbReference type="ChEBI" id="CHEBI:15378"/>
        <dbReference type="ChEBI" id="CHEBI:30616"/>
        <dbReference type="ChEBI" id="CHEBI:43474"/>
        <dbReference type="ChEBI" id="CHEBI:456216"/>
        <dbReference type="EC" id="5.6.2.3"/>
    </reaction>
</comment>
<dbReference type="FunFam" id="3.40.50.300:FF:000845">
    <property type="entry name" value="Mitochondrial helicase twinkle"/>
    <property type="match status" value="1"/>
</dbReference>
<evidence type="ECO:0000256" key="6">
    <source>
        <dbReference type="ARBA" id="ARBA00022806"/>
    </source>
</evidence>
<evidence type="ECO:0000256" key="4">
    <source>
        <dbReference type="ARBA" id="ARBA00022792"/>
    </source>
</evidence>
<evidence type="ECO:0000256" key="7">
    <source>
        <dbReference type="ARBA" id="ARBA00022840"/>
    </source>
</evidence>
<keyword evidence="10" id="KW-0496">Mitochondrion</keyword>
<name>A0A6A4WQI4_AMPAM</name>
<evidence type="ECO:0000256" key="15">
    <source>
        <dbReference type="ARBA" id="ARBA00048954"/>
    </source>
</evidence>
<dbReference type="GO" id="GO:0005524">
    <property type="term" value="F:ATP binding"/>
    <property type="evidence" value="ECO:0007669"/>
    <property type="project" value="UniProtKB-KW"/>
</dbReference>